<name>A0A163ACW9_DIDRA</name>
<organism evidence="2 3">
    <name type="scientific">Didymella rabiei</name>
    <name type="common">Chickpea ascochyta blight fungus</name>
    <name type="synonym">Mycosphaerella rabiei</name>
    <dbReference type="NCBI Taxonomy" id="5454"/>
    <lineage>
        <taxon>Eukaryota</taxon>
        <taxon>Fungi</taxon>
        <taxon>Dikarya</taxon>
        <taxon>Ascomycota</taxon>
        <taxon>Pezizomycotina</taxon>
        <taxon>Dothideomycetes</taxon>
        <taxon>Pleosporomycetidae</taxon>
        <taxon>Pleosporales</taxon>
        <taxon>Pleosporineae</taxon>
        <taxon>Didymellaceae</taxon>
        <taxon>Ascochyta</taxon>
    </lineage>
</organism>
<evidence type="ECO:0000256" key="1">
    <source>
        <dbReference type="SAM" id="MobiDB-lite"/>
    </source>
</evidence>
<reference evidence="2 3" key="1">
    <citation type="journal article" date="2016" name="Sci. Rep.">
        <title>Draft genome sequencing and secretome analysis of fungal phytopathogen Ascochyta rabiei provides insight into the necrotrophic effector repertoire.</title>
        <authorList>
            <person name="Verma S."/>
            <person name="Gazara R.K."/>
            <person name="Nizam S."/>
            <person name="Parween S."/>
            <person name="Chattopadhyay D."/>
            <person name="Verma P.K."/>
        </authorList>
    </citation>
    <scope>NUCLEOTIDE SEQUENCE [LARGE SCALE GENOMIC DNA]</scope>
    <source>
        <strain evidence="2 3">ArDII</strain>
    </source>
</reference>
<keyword evidence="3" id="KW-1185">Reference proteome</keyword>
<protein>
    <submittedName>
        <fullName evidence="2">Uncharacterized protein</fullName>
    </submittedName>
</protein>
<sequence>MSHGYHESILSWTTEFHLQRDDCFPVMFAQRDIFNAGSKTESVNCRVVSKHINILVLQGTIIDRIGSMFPDWGRGMFSRSKDLTRQDRCRVDSVLQHTGLRDGRHGYSAPHILHLIYEGRAETPEYVPPTSKNAAKPPRDPESPTRAFWRTVVKDCAAPLRMRRLTTEGIEELDTMNLYNIKAGELPRTCIATGSPDAPDAKLEPIELP</sequence>
<accession>A0A163ACW9</accession>
<dbReference type="EMBL" id="JYNV01000256">
    <property type="protein sequence ID" value="KZM21122.1"/>
    <property type="molecule type" value="Genomic_DNA"/>
</dbReference>
<comment type="caution">
    <text evidence="2">The sequence shown here is derived from an EMBL/GenBank/DDBJ whole genome shotgun (WGS) entry which is preliminary data.</text>
</comment>
<dbReference type="AlphaFoldDB" id="A0A163ACW9"/>
<gene>
    <name evidence="2" type="ORF">ST47_g7739</name>
</gene>
<feature type="region of interest" description="Disordered" evidence="1">
    <location>
        <begin position="124"/>
        <end position="145"/>
    </location>
</feature>
<dbReference type="Proteomes" id="UP000076837">
    <property type="component" value="Unassembled WGS sequence"/>
</dbReference>
<evidence type="ECO:0000313" key="2">
    <source>
        <dbReference type="EMBL" id="KZM21122.1"/>
    </source>
</evidence>
<proteinExistence type="predicted"/>
<evidence type="ECO:0000313" key="3">
    <source>
        <dbReference type="Proteomes" id="UP000076837"/>
    </source>
</evidence>